<dbReference type="Pfam" id="PF05154">
    <property type="entry name" value="TM2"/>
    <property type="match status" value="1"/>
</dbReference>
<evidence type="ECO:0000256" key="1">
    <source>
        <dbReference type="ARBA" id="ARBA00004141"/>
    </source>
</evidence>
<evidence type="ECO:0000313" key="8">
    <source>
        <dbReference type="Proteomes" id="UP001596379"/>
    </source>
</evidence>
<accession>A0ABW2J6D8</accession>
<evidence type="ECO:0000256" key="5">
    <source>
        <dbReference type="SAM" id="Phobius"/>
    </source>
</evidence>
<feature type="domain" description="TM2" evidence="6">
    <location>
        <begin position="9"/>
        <end position="50"/>
    </location>
</feature>
<evidence type="ECO:0000313" key="7">
    <source>
        <dbReference type="EMBL" id="MFC7298637.1"/>
    </source>
</evidence>
<evidence type="ECO:0000256" key="2">
    <source>
        <dbReference type="ARBA" id="ARBA00022692"/>
    </source>
</evidence>
<dbReference type="RefSeq" id="WP_382233935.1">
    <property type="nucleotide sequence ID" value="NZ_JBHTCC010000001.1"/>
</dbReference>
<sequence length="144" mass="15660">MNSAATTHHKNKTLTTLLAVFLGGIGVHRFYLHGAKDFWAWNYLIAFILFASAAFLARSTDTLTITLLALFPASIFAGWIEAIVTGLTADAQWDARHNAHSRRKSSSGWPLIVLLVITFGLGITTFIFCVARATDIFLTGGAFG</sequence>
<evidence type="ECO:0000256" key="3">
    <source>
        <dbReference type="ARBA" id="ARBA00022989"/>
    </source>
</evidence>
<evidence type="ECO:0000259" key="6">
    <source>
        <dbReference type="Pfam" id="PF05154"/>
    </source>
</evidence>
<keyword evidence="4 5" id="KW-0472">Membrane</keyword>
<keyword evidence="8" id="KW-1185">Reference proteome</keyword>
<name>A0ABW2J6D8_9BURK</name>
<reference evidence="8" key="1">
    <citation type="journal article" date="2019" name="Int. J. Syst. Evol. Microbiol.">
        <title>The Global Catalogue of Microorganisms (GCM) 10K type strain sequencing project: providing services to taxonomists for standard genome sequencing and annotation.</title>
        <authorList>
            <consortium name="The Broad Institute Genomics Platform"/>
            <consortium name="The Broad Institute Genome Sequencing Center for Infectious Disease"/>
            <person name="Wu L."/>
            <person name="Ma J."/>
        </authorList>
    </citation>
    <scope>NUCLEOTIDE SEQUENCE [LARGE SCALE GENOMIC DNA]</scope>
    <source>
        <strain evidence="8">CCUG 36956</strain>
    </source>
</reference>
<comment type="caution">
    <text evidence="7">The sequence shown here is derived from an EMBL/GenBank/DDBJ whole genome shotgun (WGS) entry which is preliminary data.</text>
</comment>
<proteinExistence type="predicted"/>
<protein>
    <submittedName>
        <fullName evidence="7">NINE protein</fullName>
    </submittedName>
</protein>
<feature type="transmembrane region" description="Helical" evidence="5">
    <location>
        <begin position="109"/>
        <end position="131"/>
    </location>
</feature>
<feature type="transmembrane region" description="Helical" evidence="5">
    <location>
        <begin position="12"/>
        <end position="32"/>
    </location>
</feature>
<organism evidence="7 8">
    <name type="scientific">Herminiimonas aquatilis</name>
    <dbReference type="NCBI Taxonomy" id="345342"/>
    <lineage>
        <taxon>Bacteria</taxon>
        <taxon>Pseudomonadati</taxon>
        <taxon>Pseudomonadota</taxon>
        <taxon>Betaproteobacteria</taxon>
        <taxon>Burkholderiales</taxon>
        <taxon>Oxalobacteraceae</taxon>
        <taxon>Herminiimonas</taxon>
    </lineage>
</organism>
<keyword evidence="3 5" id="KW-1133">Transmembrane helix</keyword>
<comment type="subcellular location">
    <subcellularLocation>
        <location evidence="1">Membrane</location>
        <topology evidence="1">Multi-pass membrane protein</topology>
    </subcellularLocation>
</comment>
<dbReference type="EMBL" id="JBHTCC010000001">
    <property type="protein sequence ID" value="MFC7298637.1"/>
    <property type="molecule type" value="Genomic_DNA"/>
</dbReference>
<feature type="transmembrane region" description="Helical" evidence="5">
    <location>
        <begin position="64"/>
        <end position="89"/>
    </location>
</feature>
<feature type="transmembrane region" description="Helical" evidence="5">
    <location>
        <begin position="38"/>
        <end position="57"/>
    </location>
</feature>
<evidence type="ECO:0000256" key="4">
    <source>
        <dbReference type="ARBA" id="ARBA00023136"/>
    </source>
</evidence>
<dbReference type="Proteomes" id="UP001596379">
    <property type="component" value="Unassembled WGS sequence"/>
</dbReference>
<keyword evidence="2 5" id="KW-0812">Transmembrane</keyword>
<gene>
    <name evidence="7" type="ORF">ACFQO0_09330</name>
</gene>
<dbReference type="InterPro" id="IPR007829">
    <property type="entry name" value="TM2"/>
</dbReference>